<comment type="caution">
    <text evidence="3">The sequence shown here is derived from an EMBL/GenBank/DDBJ whole genome shotgun (WGS) entry which is preliminary data.</text>
</comment>
<dbReference type="Pfam" id="PF17289">
    <property type="entry name" value="Terminase_6C"/>
    <property type="match status" value="1"/>
</dbReference>
<keyword evidence="1" id="KW-1188">Viral release from host cell</keyword>
<evidence type="ECO:0000313" key="3">
    <source>
        <dbReference type="EMBL" id="MDX8416192.1"/>
    </source>
</evidence>
<name>A0ABU4WI03_9BACT</name>
<proteinExistence type="predicted"/>
<dbReference type="EMBL" id="JALBUT010000010">
    <property type="protein sequence ID" value="MDX8416192.1"/>
    <property type="molecule type" value="Genomic_DNA"/>
</dbReference>
<dbReference type="Pfam" id="PF03237">
    <property type="entry name" value="Terminase_6N"/>
    <property type="match status" value="1"/>
</dbReference>
<sequence length="448" mass="50585">MREDFFLPYQKKWILDNSKIKIMEKSRQIGMSWTAAYSLVREHSKTSAKLDSWVSSRDELQARLFIADCKKFAEILDIAAFEIGAARSFCGDDAGAKTLLFKNGTSINSLSSNPDAQAGKRGTRILDEFALHPDPRRLYSIAYPGITWGGRLEIISTHRGKENFFNKLLEEARFGANPKKISVHRVTLQDALEQGFLEKLKAASSPESEIAQMDEAEYFDYVKNSCADHESFMQEYMCEPFDDNSSFLKYDFLLKCAYDEGEDWSSVSSGVLFLGVDVGRCKDLTVFWLLEKLGDTLYTRDVKSMQDASFAEQESVLYSYMQNPALRRVCIDKTGIGRQFAERAEERFGFSRVEGISFTAAVKEELAYPLRAAFESSKIRIPNSAEIFADLRGVKRKTSLLGGVRFVAESSADGHSDRFWALALANFGSKEADAKVELIAKKTNEFVW</sequence>
<dbReference type="RefSeq" id="WP_370397647.1">
    <property type="nucleotide sequence ID" value="NZ_JALBUT010000010.1"/>
</dbReference>
<evidence type="ECO:0000256" key="1">
    <source>
        <dbReference type="ARBA" id="ARBA00022612"/>
    </source>
</evidence>
<feature type="domain" description="Terminase large subunit gp17-like C-terminal" evidence="2">
    <location>
        <begin position="275"/>
        <end position="425"/>
    </location>
</feature>
<dbReference type="Gene3D" id="3.40.50.300">
    <property type="entry name" value="P-loop containing nucleotide triphosphate hydrolases"/>
    <property type="match status" value="1"/>
</dbReference>
<dbReference type="Proteomes" id="UP001275932">
    <property type="component" value="Unassembled WGS sequence"/>
</dbReference>
<dbReference type="InterPro" id="IPR035421">
    <property type="entry name" value="Terminase_6C"/>
</dbReference>
<keyword evidence="4" id="KW-1185">Reference proteome</keyword>
<dbReference type="Gene3D" id="3.30.420.240">
    <property type="match status" value="1"/>
</dbReference>
<reference evidence="3 4" key="1">
    <citation type="submission" date="2022-03" db="EMBL/GenBank/DDBJ databases">
        <title>Novel taxa within the pig intestine.</title>
        <authorList>
            <person name="Wylensek D."/>
            <person name="Bishof K."/>
            <person name="Afrizal A."/>
            <person name="Clavel T."/>
        </authorList>
    </citation>
    <scope>NUCLEOTIDE SEQUENCE [LARGE SCALE GENOMIC DNA]</scope>
    <source>
        <strain evidence="3 4">CLA-KB-P66</strain>
    </source>
</reference>
<protein>
    <submittedName>
        <fullName evidence="3">Terminase family protein</fullName>
    </submittedName>
</protein>
<organism evidence="3 4">
    <name type="scientific">Intestinicryptomonas porci</name>
    <dbReference type="NCBI Taxonomy" id="2926320"/>
    <lineage>
        <taxon>Bacteria</taxon>
        <taxon>Pseudomonadati</taxon>
        <taxon>Verrucomicrobiota</taxon>
        <taxon>Opitutia</taxon>
        <taxon>Opitutales</taxon>
        <taxon>Intestinicryptomonaceae</taxon>
        <taxon>Intestinicryptomonas</taxon>
    </lineage>
</organism>
<accession>A0ABU4WI03</accession>
<dbReference type="InterPro" id="IPR027417">
    <property type="entry name" value="P-loop_NTPase"/>
</dbReference>
<gene>
    <name evidence="3" type="ORF">MOX91_08415</name>
</gene>
<evidence type="ECO:0000259" key="2">
    <source>
        <dbReference type="Pfam" id="PF17289"/>
    </source>
</evidence>
<evidence type="ECO:0000313" key="4">
    <source>
        <dbReference type="Proteomes" id="UP001275932"/>
    </source>
</evidence>